<feature type="non-terminal residue" evidence="2">
    <location>
        <position position="1"/>
    </location>
</feature>
<name>A0A4Y2CRQ2_ARAVE</name>
<gene>
    <name evidence="2" type="ORF">AVEN_76399_1</name>
</gene>
<dbReference type="AlphaFoldDB" id="A0A4Y2CRQ2"/>
<keyword evidence="3" id="KW-1185">Reference proteome</keyword>
<proteinExistence type="predicted"/>
<evidence type="ECO:0000313" key="2">
    <source>
        <dbReference type="EMBL" id="GBM07141.1"/>
    </source>
</evidence>
<feature type="compositionally biased region" description="Basic and acidic residues" evidence="1">
    <location>
        <begin position="1"/>
        <end position="22"/>
    </location>
</feature>
<protein>
    <submittedName>
        <fullName evidence="2">Uncharacterized protein</fullName>
    </submittedName>
</protein>
<dbReference type="EMBL" id="BGPR01087444">
    <property type="protein sequence ID" value="GBM07141.1"/>
    <property type="molecule type" value="Genomic_DNA"/>
</dbReference>
<comment type="caution">
    <text evidence="2">The sequence shown here is derived from an EMBL/GenBank/DDBJ whole genome shotgun (WGS) entry which is preliminary data.</text>
</comment>
<dbReference type="Proteomes" id="UP000499080">
    <property type="component" value="Unassembled WGS sequence"/>
</dbReference>
<accession>A0A4Y2CRQ2</accession>
<reference evidence="2 3" key="1">
    <citation type="journal article" date="2019" name="Sci. Rep.">
        <title>Orb-weaving spider Araneus ventricosus genome elucidates the spidroin gene catalogue.</title>
        <authorList>
            <person name="Kono N."/>
            <person name="Nakamura H."/>
            <person name="Ohtoshi R."/>
            <person name="Moran D.A.P."/>
            <person name="Shinohara A."/>
            <person name="Yoshida Y."/>
            <person name="Fujiwara M."/>
            <person name="Mori M."/>
            <person name="Tomita M."/>
            <person name="Arakawa K."/>
        </authorList>
    </citation>
    <scope>NUCLEOTIDE SEQUENCE [LARGE SCALE GENOMIC DNA]</scope>
</reference>
<feature type="region of interest" description="Disordered" evidence="1">
    <location>
        <begin position="1"/>
        <end position="60"/>
    </location>
</feature>
<evidence type="ECO:0000256" key="1">
    <source>
        <dbReference type="SAM" id="MobiDB-lite"/>
    </source>
</evidence>
<organism evidence="2 3">
    <name type="scientific">Araneus ventricosus</name>
    <name type="common">Orbweaver spider</name>
    <name type="synonym">Epeira ventricosa</name>
    <dbReference type="NCBI Taxonomy" id="182803"/>
    <lineage>
        <taxon>Eukaryota</taxon>
        <taxon>Metazoa</taxon>
        <taxon>Ecdysozoa</taxon>
        <taxon>Arthropoda</taxon>
        <taxon>Chelicerata</taxon>
        <taxon>Arachnida</taxon>
        <taxon>Araneae</taxon>
        <taxon>Araneomorphae</taxon>
        <taxon>Entelegynae</taxon>
        <taxon>Araneoidea</taxon>
        <taxon>Araneidae</taxon>
        <taxon>Araneus</taxon>
    </lineage>
</organism>
<evidence type="ECO:0000313" key="3">
    <source>
        <dbReference type="Proteomes" id="UP000499080"/>
    </source>
</evidence>
<sequence>GRTEDIEEKRSDTVGGEGREEPTPCLTSESRIGSTDHEYDDCESSQSNRPSPSHLESDDEYSEGALANKGLFMFKPSSIKGQFALLFEGQQFVYCGAGGLQVSRGDIATINKKRVRFSGSLPFRWILIQWFVSECGSPAVNSAPGPWKRR</sequence>